<evidence type="ECO:0000313" key="3">
    <source>
        <dbReference type="EMBL" id="KAG2969210.1"/>
    </source>
</evidence>
<feature type="compositionally biased region" description="Acidic residues" evidence="2">
    <location>
        <begin position="260"/>
        <end position="273"/>
    </location>
</feature>
<evidence type="ECO:0000256" key="2">
    <source>
        <dbReference type="SAM" id="MobiDB-lite"/>
    </source>
</evidence>
<reference evidence="3" key="1">
    <citation type="submission" date="2018-10" db="EMBL/GenBank/DDBJ databases">
        <title>Effector identification in a new, highly contiguous assembly of the strawberry crown rot pathogen Phytophthora cactorum.</title>
        <authorList>
            <person name="Armitage A.D."/>
            <person name="Nellist C.F."/>
            <person name="Bates H."/>
            <person name="Vickerstaff R.J."/>
            <person name="Harrison R.J."/>
        </authorList>
    </citation>
    <scope>NUCLEOTIDE SEQUENCE</scope>
    <source>
        <strain evidence="3">P415</strain>
    </source>
</reference>
<sequence>MIRWKVVTKVWSERSNGLSPIIIGPAYTPTWRRERDQAQHDRSNVTAERDRLQLRISDLEVERDNVIAEWGVATRKQTELESSIRDLSTYMPFDLGLLDLKITCCAIVGDKLKTARDAADTLNRQVSEIQGRHDRLVADHDQTFRQRDEALRRLAAVGETATAVSGSLSQASSGSAIPAAGPPDHGSSSYASTSAPVSALESTSPGPKSLGGGPVQTPAKRPRSGSASSEVESSRTRKQPCALPAGADQVTETVDLTTGEIDDDGGASGEIEDDGRVSGSGTHASAGKTSARSKGKQRIPRGFGFTSSDEDNEGDEGDDNLEDSEEGEIADELLDEATRRALSQSRSEARRRSHATPSRHPIGEPGGPPGGSGDSDDDDLGAGPSGSGAGPAGPTGSGSPAGGSGGPHSGSPGAVSGRAGSTSPGVHPSGSSGSGARSTVPSSSGGAQGGSTSRSATTVSKSTPAPDLLPENHFGSDSDFIPGPLQPSQLDTTAVAPRAAEKLNQVTIVAMKSGILFPDLPLKTSWIFPHEGENVPLSGYHDDLVTQPQIESLMAAKPWEILTTNSGSAISFHTGAGGPLGLFLGAYRQFETNHRMELWEGAHKFSIPRPKIAKSPWLADFNKKRGNRRCNGPPHYISR</sequence>
<dbReference type="EMBL" id="RCML01000804">
    <property type="protein sequence ID" value="KAG2969210.1"/>
    <property type="molecule type" value="Genomic_DNA"/>
</dbReference>
<feature type="region of interest" description="Disordered" evidence="2">
    <location>
        <begin position="164"/>
        <end position="489"/>
    </location>
</feature>
<accession>A0A8T1F6G5</accession>
<feature type="compositionally biased region" description="Acidic residues" evidence="2">
    <location>
        <begin position="308"/>
        <end position="335"/>
    </location>
</feature>
<evidence type="ECO:0000256" key="1">
    <source>
        <dbReference type="SAM" id="Coils"/>
    </source>
</evidence>
<feature type="compositionally biased region" description="Polar residues" evidence="2">
    <location>
        <begin position="279"/>
        <end position="290"/>
    </location>
</feature>
<feature type="compositionally biased region" description="Low complexity" evidence="2">
    <location>
        <begin position="442"/>
        <end position="458"/>
    </location>
</feature>
<proteinExistence type="predicted"/>
<organism evidence="3 4">
    <name type="scientific">Phytophthora cactorum</name>
    <dbReference type="NCBI Taxonomy" id="29920"/>
    <lineage>
        <taxon>Eukaryota</taxon>
        <taxon>Sar</taxon>
        <taxon>Stramenopiles</taxon>
        <taxon>Oomycota</taxon>
        <taxon>Peronosporomycetes</taxon>
        <taxon>Peronosporales</taxon>
        <taxon>Peronosporaceae</taxon>
        <taxon>Phytophthora</taxon>
    </lineage>
</organism>
<keyword evidence="1" id="KW-0175">Coiled coil</keyword>
<dbReference type="AlphaFoldDB" id="A0A8T1F6G5"/>
<protein>
    <submittedName>
        <fullName evidence="3">Uncharacterized protein</fullName>
    </submittedName>
</protein>
<gene>
    <name evidence="3" type="ORF">PC118_g17572</name>
</gene>
<evidence type="ECO:0000313" key="4">
    <source>
        <dbReference type="Proteomes" id="UP000697107"/>
    </source>
</evidence>
<dbReference type="VEuPathDB" id="FungiDB:PC110_g22833"/>
<feature type="compositionally biased region" description="Low complexity" evidence="2">
    <location>
        <begin position="409"/>
        <end position="435"/>
    </location>
</feature>
<feature type="compositionally biased region" description="Low complexity" evidence="2">
    <location>
        <begin position="165"/>
        <end position="199"/>
    </location>
</feature>
<dbReference type="VEuPathDB" id="FungiDB:PC110_g23498"/>
<comment type="caution">
    <text evidence="3">The sequence shown here is derived from an EMBL/GenBank/DDBJ whole genome shotgun (WGS) entry which is preliminary data.</text>
</comment>
<dbReference type="Proteomes" id="UP000697107">
    <property type="component" value="Unassembled WGS sequence"/>
</dbReference>
<feature type="compositionally biased region" description="Gly residues" evidence="2">
    <location>
        <begin position="383"/>
        <end position="408"/>
    </location>
</feature>
<feature type="coiled-coil region" evidence="1">
    <location>
        <begin position="35"/>
        <end position="69"/>
    </location>
</feature>
<name>A0A8T1F6G5_9STRA</name>